<evidence type="ECO:0000313" key="6">
    <source>
        <dbReference type="EMBL" id="QIX02207.1"/>
    </source>
</evidence>
<feature type="domain" description="FAD/NAD(P)-binding" evidence="5">
    <location>
        <begin position="6"/>
        <end position="299"/>
    </location>
</feature>
<dbReference type="Pfam" id="PF07992">
    <property type="entry name" value="Pyr_redox_2"/>
    <property type="match status" value="1"/>
</dbReference>
<keyword evidence="7" id="KW-1185">Reference proteome</keyword>
<keyword evidence="4" id="KW-0560">Oxidoreductase</keyword>
<keyword evidence="3" id="KW-0274">FAD</keyword>
<dbReference type="InterPro" id="IPR036188">
    <property type="entry name" value="FAD/NAD-bd_sf"/>
</dbReference>
<proteinExistence type="inferred from homology"/>
<dbReference type="AlphaFoldDB" id="A0A6H0Y586"/>
<dbReference type="GO" id="GO:0050660">
    <property type="term" value="F:flavin adenine dinucleotide binding"/>
    <property type="evidence" value="ECO:0007669"/>
    <property type="project" value="TreeGrafter"/>
</dbReference>
<keyword evidence="2" id="KW-0285">Flavoprotein</keyword>
<dbReference type="Gene3D" id="3.50.50.100">
    <property type="match status" value="1"/>
</dbReference>
<accession>A0A6H0Y586</accession>
<dbReference type="EMBL" id="CP051143">
    <property type="protein sequence ID" value="QIX02207.1"/>
    <property type="molecule type" value="Genomic_DNA"/>
</dbReference>
<dbReference type="InterPro" id="IPR023753">
    <property type="entry name" value="FAD/NAD-binding_dom"/>
</dbReference>
<evidence type="ECO:0000256" key="4">
    <source>
        <dbReference type="ARBA" id="ARBA00023002"/>
    </source>
</evidence>
<dbReference type="PANTHER" id="PTHR43735:SF3">
    <property type="entry name" value="FERROPTOSIS SUPPRESSOR PROTEIN 1"/>
    <property type="match status" value="1"/>
</dbReference>
<dbReference type="GO" id="GO:0004174">
    <property type="term" value="F:electron-transferring-flavoprotein dehydrogenase activity"/>
    <property type="evidence" value="ECO:0007669"/>
    <property type="project" value="TreeGrafter"/>
</dbReference>
<evidence type="ECO:0000256" key="1">
    <source>
        <dbReference type="ARBA" id="ARBA00006442"/>
    </source>
</evidence>
<sequence>MAETRNIVVLGASCSGLSAAHYIAKHTLPKLQAVKNVQYALHIVDPSTHFWWHIGAPREIVSVKQMPHEKYFIPIKDGFKQYTSLQSAIHFHQASATGLDTTARTVTLTAAGAGEPQVIPYYALVIATGVTSPTPLTTLHGEHTKSIAALDAMNTKLASAKEVLISGGGPVAVETAGEIAYHLKNVHTTLVTSGDKLTPVFKKSRAEKVQKMLEKAGVTVVYNAKVESSNEGADGKTTVTLSGGKTHVVDVYIPAHGVVPNTDFVSASLKNEKGYIKTNVATLRVDGAGARVYAIGDVSGVDHGGVLKMYSTIPIWGANFNHDILGEAKVATVSEKTYSPKDDETQFVPVGPKGGVAAFNGWGMPSFMVALAKGKDYLAGSIPEFTQGTKWVKA</sequence>
<dbReference type="PRINTS" id="PR00368">
    <property type="entry name" value="FADPNR"/>
</dbReference>
<evidence type="ECO:0000313" key="7">
    <source>
        <dbReference type="Proteomes" id="UP000503462"/>
    </source>
</evidence>
<gene>
    <name evidence="6" type="ORF">AMS68_007724</name>
</gene>
<protein>
    <recommendedName>
        <fullName evidence="5">FAD/NAD(P)-binding domain-containing protein</fullName>
    </recommendedName>
</protein>
<comment type="similarity">
    <text evidence="1">Belongs to the FAD-dependent oxidoreductase family.</text>
</comment>
<reference evidence="6 7" key="1">
    <citation type="journal article" date="2016" name="Sci. Rep.">
        <title>Peltaster fructicola genome reveals evolution from an invasive phytopathogen to an ectophytic parasite.</title>
        <authorList>
            <person name="Xu C."/>
            <person name="Chen H."/>
            <person name="Gleason M.L."/>
            <person name="Xu J.R."/>
            <person name="Liu H."/>
            <person name="Zhang R."/>
            <person name="Sun G."/>
        </authorList>
    </citation>
    <scope>NUCLEOTIDE SEQUENCE [LARGE SCALE GENOMIC DNA]</scope>
    <source>
        <strain evidence="6 7">LNHT1506</strain>
    </source>
</reference>
<dbReference type="PRINTS" id="PR00411">
    <property type="entry name" value="PNDRDTASEI"/>
</dbReference>
<evidence type="ECO:0000256" key="2">
    <source>
        <dbReference type="ARBA" id="ARBA00022630"/>
    </source>
</evidence>
<dbReference type="Proteomes" id="UP000503462">
    <property type="component" value="Chromosome 5"/>
</dbReference>
<dbReference type="GO" id="GO:0005737">
    <property type="term" value="C:cytoplasm"/>
    <property type="evidence" value="ECO:0007669"/>
    <property type="project" value="TreeGrafter"/>
</dbReference>
<dbReference type="SUPFAM" id="SSF51905">
    <property type="entry name" value="FAD/NAD(P)-binding domain"/>
    <property type="match status" value="1"/>
</dbReference>
<dbReference type="PANTHER" id="PTHR43735">
    <property type="entry name" value="APOPTOSIS-INDUCING FACTOR 1"/>
    <property type="match status" value="1"/>
</dbReference>
<name>A0A6H0Y586_9PEZI</name>
<dbReference type="OrthoDB" id="202203at2759"/>
<evidence type="ECO:0000259" key="5">
    <source>
        <dbReference type="Pfam" id="PF07992"/>
    </source>
</evidence>
<organism evidence="6 7">
    <name type="scientific">Peltaster fructicola</name>
    <dbReference type="NCBI Taxonomy" id="286661"/>
    <lineage>
        <taxon>Eukaryota</taxon>
        <taxon>Fungi</taxon>
        <taxon>Dikarya</taxon>
        <taxon>Ascomycota</taxon>
        <taxon>Pezizomycotina</taxon>
        <taxon>Dothideomycetes</taxon>
        <taxon>Dothideomycetes incertae sedis</taxon>
        <taxon>Peltaster</taxon>
    </lineage>
</organism>
<evidence type="ECO:0000256" key="3">
    <source>
        <dbReference type="ARBA" id="ARBA00022827"/>
    </source>
</evidence>